<dbReference type="AlphaFoldDB" id="A0A7C1WZY7"/>
<dbReference type="EMBL" id="DSJL01000007">
    <property type="protein sequence ID" value="HEF64660.1"/>
    <property type="molecule type" value="Genomic_DNA"/>
</dbReference>
<organism evidence="1">
    <name type="scientific">Thermomicrobium roseum</name>
    <dbReference type="NCBI Taxonomy" id="500"/>
    <lineage>
        <taxon>Bacteria</taxon>
        <taxon>Pseudomonadati</taxon>
        <taxon>Thermomicrobiota</taxon>
        <taxon>Thermomicrobia</taxon>
        <taxon>Thermomicrobiales</taxon>
        <taxon>Thermomicrobiaceae</taxon>
        <taxon>Thermomicrobium</taxon>
    </lineage>
</organism>
<comment type="caution">
    <text evidence="1">The sequence shown here is derived from an EMBL/GenBank/DDBJ whole genome shotgun (WGS) entry which is preliminary data.</text>
</comment>
<gene>
    <name evidence="1" type="ORF">ENP47_03510</name>
</gene>
<protein>
    <submittedName>
        <fullName evidence="1">Uncharacterized protein</fullName>
    </submittedName>
</protein>
<proteinExistence type="predicted"/>
<reference evidence="1" key="1">
    <citation type="journal article" date="2020" name="mSystems">
        <title>Genome- and Community-Level Interaction Insights into Carbon Utilization and Element Cycling Functions of Hydrothermarchaeota in Hydrothermal Sediment.</title>
        <authorList>
            <person name="Zhou Z."/>
            <person name="Liu Y."/>
            <person name="Xu W."/>
            <person name="Pan J."/>
            <person name="Luo Z.H."/>
            <person name="Li M."/>
        </authorList>
    </citation>
    <scope>NUCLEOTIDE SEQUENCE [LARGE SCALE GENOMIC DNA]</scope>
    <source>
        <strain evidence="1">SpSt-222</strain>
    </source>
</reference>
<sequence length="132" mass="12687">MATLRTPCQAAAQRSRGAVSGWLAVVGEGTATVGVGGILAGVGVGSDTVGVGLSADAVAVVATVVVGALGAGDGLAAGLLQATITRAIVAARITIHLLGGAIVRLLSLDGLLCLHQGGAGNPVYHSARGDKI</sequence>
<name>A0A7C1WZY7_THERO</name>
<evidence type="ECO:0000313" key="1">
    <source>
        <dbReference type="EMBL" id="HEF64660.1"/>
    </source>
</evidence>
<accession>A0A7C1WZY7</accession>